<keyword evidence="3" id="KW-0378">Hydrolase</keyword>
<evidence type="ECO:0000313" key="6">
    <source>
        <dbReference type="EMBL" id="MFD0848992.1"/>
    </source>
</evidence>
<reference evidence="7" key="1">
    <citation type="journal article" date="2019" name="Int. J. Syst. Evol. Microbiol.">
        <title>The Global Catalogue of Microorganisms (GCM) 10K type strain sequencing project: providing services to taxonomists for standard genome sequencing and annotation.</title>
        <authorList>
            <consortium name="The Broad Institute Genomics Platform"/>
            <consortium name="The Broad Institute Genome Sequencing Center for Infectious Disease"/>
            <person name="Wu L."/>
            <person name="Ma J."/>
        </authorList>
    </citation>
    <scope>NUCLEOTIDE SEQUENCE [LARGE SCALE GENOMIC DNA]</scope>
    <source>
        <strain evidence="7">CCUG 52537</strain>
    </source>
</reference>
<feature type="domain" description="Metallo-beta-lactamase" evidence="5">
    <location>
        <begin position="35"/>
        <end position="238"/>
    </location>
</feature>
<dbReference type="PANTHER" id="PTHR42978:SF3">
    <property type="entry name" value="BLR3078 PROTEIN"/>
    <property type="match status" value="1"/>
</dbReference>
<dbReference type="SMART" id="SM00849">
    <property type="entry name" value="Lactamase_B"/>
    <property type="match status" value="1"/>
</dbReference>
<evidence type="ECO:0000256" key="2">
    <source>
        <dbReference type="ARBA" id="ARBA00022723"/>
    </source>
</evidence>
<dbReference type="EMBL" id="JBHTIK010000005">
    <property type="protein sequence ID" value="MFD0848992.1"/>
    <property type="molecule type" value="Genomic_DNA"/>
</dbReference>
<dbReference type="Gene3D" id="3.60.15.10">
    <property type="entry name" value="Ribonuclease Z/Hydroxyacylglutathione hydrolase-like"/>
    <property type="match status" value="1"/>
</dbReference>
<evidence type="ECO:0000313" key="7">
    <source>
        <dbReference type="Proteomes" id="UP001597124"/>
    </source>
</evidence>
<dbReference type="InterPro" id="IPR001279">
    <property type="entry name" value="Metallo-B-lactamas"/>
</dbReference>
<gene>
    <name evidence="6" type="ORF">ACFQ00_11700</name>
</gene>
<accession>A0ABW3C5J0</accession>
<dbReference type="Pfam" id="PF00753">
    <property type="entry name" value="Lactamase_B"/>
    <property type="match status" value="1"/>
</dbReference>
<sequence length="254" mass="28858">MDLKVYVLDGGRLVTEDASIFSADGNYKGEHWDMANPCYLVVHPRGMLMWDCGFSDSLADLPDGYNSGRSVWSLTRKVSKQLEDMAIDLHDIDYFALSHSHLDHSGNANLFKCSTWIVDEAEREFMFRDTARESKEFENYHELENAEICSFTADHDVFGDGSVVILRAPGHTPGHAALLVNLAKSGPVIFTGDLWYTCRCRTTRNIPSNNTDREQTFESMARIEGLARELGARIIIQHERADWNSMPRFPDYLQ</sequence>
<keyword evidence="2" id="KW-0479">Metal-binding</keyword>
<dbReference type="PANTHER" id="PTHR42978">
    <property type="entry name" value="QUORUM-QUENCHING LACTONASE YTNP-RELATED-RELATED"/>
    <property type="match status" value="1"/>
</dbReference>
<name>A0ABW3C5J0_SPHXN</name>
<evidence type="ECO:0000256" key="3">
    <source>
        <dbReference type="ARBA" id="ARBA00022801"/>
    </source>
</evidence>
<keyword evidence="4" id="KW-0862">Zinc</keyword>
<keyword evidence="7" id="KW-1185">Reference proteome</keyword>
<protein>
    <submittedName>
        <fullName evidence="6">N-acyl homoserine lactonase family protein</fullName>
    </submittedName>
</protein>
<proteinExistence type="inferred from homology"/>
<evidence type="ECO:0000256" key="4">
    <source>
        <dbReference type="ARBA" id="ARBA00022833"/>
    </source>
</evidence>
<dbReference type="InterPro" id="IPR051013">
    <property type="entry name" value="MBL_superfamily_lactonases"/>
</dbReference>
<dbReference type="SUPFAM" id="SSF56281">
    <property type="entry name" value="Metallo-hydrolase/oxidoreductase"/>
    <property type="match status" value="1"/>
</dbReference>
<dbReference type="InterPro" id="IPR036866">
    <property type="entry name" value="RibonucZ/Hydroxyglut_hydro"/>
</dbReference>
<evidence type="ECO:0000256" key="1">
    <source>
        <dbReference type="ARBA" id="ARBA00007749"/>
    </source>
</evidence>
<dbReference type="CDD" id="cd07729">
    <property type="entry name" value="AHL_lactonase_MBL-fold"/>
    <property type="match status" value="1"/>
</dbReference>
<dbReference type="Proteomes" id="UP001597124">
    <property type="component" value="Unassembled WGS sequence"/>
</dbReference>
<comment type="caution">
    <text evidence="6">The sequence shown here is derived from an EMBL/GenBank/DDBJ whole genome shotgun (WGS) entry which is preliminary data.</text>
</comment>
<comment type="similarity">
    <text evidence="1">Belongs to the metallo-beta-lactamase superfamily.</text>
</comment>
<dbReference type="RefSeq" id="WP_381490742.1">
    <property type="nucleotide sequence ID" value="NZ_JBHTIK010000005.1"/>
</dbReference>
<evidence type="ECO:0000259" key="5">
    <source>
        <dbReference type="SMART" id="SM00849"/>
    </source>
</evidence>
<organism evidence="6 7">
    <name type="scientific">Sphingosinicella xenopeptidilytica</name>
    <dbReference type="NCBI Taxonomy" id="364098"/>
    <lineage>
        <taxon>Bacteria</taxon>
        <taxon>Pseudomonadati</taxon>
        <taxon>Pseudomonadota</taxon>
        <taxon>Alphaproteobacteria</taxon>
        <taxon>Sphingomonadales</taxon>
        <taxon>Sphingosinicellaceae</taxon>
        <taxon>Sphingosinicella</taxon>
    </lineage>
</organism>